<dbReference type="InterPro" id="IPR014905">
    <property type="entry name" value="HIRAN"/>
</dbReference>
<dbReference type="GO" id="GO:0016818">
    <property type="term" value="F:hydrolase activity, acting on acid anhydrides, in phosphorus-containing anhydrides"/>
    <property type="evidence" value="ECO:0007669"/>
    <property type="project" value="InterPro"/>
</dbReference>
<feature type="domain" description="HIRAN" evidence="3">
    <location>
        <begin position="62"/>
        <end position="163"/>
    </location>
</feature>
<evidence type="ECO:0000256" key="2">
    <source>
        <dbReference type="ARBA" id="ARBA00022801"/>
    </source>
</evidence>
<protein>
    <recommendedName>
        <fullName evidence="3">HIRAN domain-containing protein</fullName>
    </recommendedName>
</protein>
<organism evidence="4 5">
    <name type="scientific">Lactiplantibacillus fabifermentans DSM 21115</name>
    <dbReference type="NCBI Taxonomy" id="1413187"/>
    <lineage>
        <taxon>Bacteria</taxon>
        <taxon>Bacillati</taxon>
        <taxon>Bacillota</taxon>
        <taxon>Bacilli</taxon>
        <taxon>Lactobacillales</taxon>
        <taxon>Lactobacillaceae</taxon>
        <taxon>Lactiplantibacillus</taxon>
    </lineage>
</organism>
<dbReference type="EMBL" id="AYGX02000032">
    <property type="protein sequence ID" value="KRO28807.1"/>
    <property type="molecule type" value="Genomic_DNA"/>
</dbReference>
<dbReference type="GO" id="GO:0003676">
    <property type="term" value="F:nucleic acid binding"/>
    <property type="evidence" value="ECO:0007669"/>
    <property type="project" value="InterPro"/>
</dbReference>
<dbReference type="Gene3D" id="3.30.70.2330">
    <property type="match status" value="1"/>
</dbReference>
<sequence>MQLQVGMQVTTQDQQSYRILALVNHGQQVLVQGDEHAATVQVIDVSKIIQIAEQKSADDLALATVTVVGERYVEHIATTLSQLQVGAPVLLQREGHNQYDDQAISVWTLQHEKLGYIARYQNSTYAQLMDQQASLYGCVETLDVDNQKLTIMLKQVTTKPCVVPAMRVQQRDVTGRPAKLGVVPSHALNTPLGDLRLDCDGQPLKYQWTALSPWITPDDELFVTQRYWVVPNWSAVTANSTVTAQVGEAAEVINRWQDAHEQGLIVTNATSFYVVGLSVKTMTGLDDNFPSDATVPQVNYHVTQPEAYYQRGFMVSWVSYGEPQVQTALRLALQYPTVNLVEPYVAHAATATHATFTREELATVLVSALPNFQGNQMLAPSVSSLTVEKLRTTLGDTAYHALASYQRRVQLLPGSTEGVDETLLQALIHATLYHEIATLHYHLQTVGMLSQPIYPVQLFSTTPNDDQESLVACLAFYNFETFEIQQVTLRDIASIAIITDPEHPQMAQAPTNPDWLQIFLHSWNE</sequence>
<evidence type="ECO:0000313" key="5">
    <source>
        <dbReference type="Proteomes" id="UP000050920"/>
    </source>
</evidence>
<accession>A0A0R2NT25</accession>
<gene>
    <name evidence="4" type="ORF">DY78_GL001988</name>
</gene>
<dbReference type="GO" id="GO:0008270">
    <property type="term" value="F:zinc ion binding"/>
    <property type="evidence" value="ECO:0007669"/>
    <property type="project" value="InterPro"/>
</dbReference>
<name>A0A0R2NT25_9LACO</name>
<dbReference type="RefSeq" id="WP_024625892.1">
    <property type="nucleotide sequence ID" value="NZ_AYGX02000032.1"/>
</dbReference>
<evidence type="ECO:0000256" key="1">
    <source>
        <dbReference type="ARBA" id="ARBA00022723"/>
    </source>
</evidence>
<dbReference type="Pfam" id="PF08797">
    <property type="entry name" value="HIRAN"/>
    <property type="match status" value="1"/>
</dbReference>
<keyword evidence="2" id="KW-0378">Hydrolase</keyword>
<proteinExistence type="predicted"/>
<keyword evidence="5" id="KW-1185">Reference proteome</keyword>
<evidence type="ECO:0000259" key="3">
    <source>
        <dbReference type="SMART" id="SM00910"/>
    </source>
</evidence>
<dbReference type="AlphaFoldDB" id="A0A0R2NT25"/>
<keyword evidence="1" id="KW-0479">Metal-binding</keyword>
<reference evidence="4 5" key="1">
    <citation type="journal article" date="2015" name="Genome Announc.">
        <title>Expanding the biotechnology potential of lactobacilli through comparative genomics of 213 strains and associated genera.</title>
        <authorList>
            <person name="Sun Z."/>
            <person name="Harris H.M."/>
            <person name="McCann A."/>
            <person name="Guo C."/>
            <person name="Argimon S."/>
            <person name="Zhang W."/>
            <person name="Yang X."/>
            <person name="Jeffery I.B."/>
            <person name="Cooney J.C."/>
            <person name="Kagawa T.F."/>
            <person name="Liu W."/>
            <person name="Song Y."/>
            <person name="Salvetti E."/>
            <person name="Wrobel A."/>
            <person name="Rasinkangas P."/>
            <person name="Parkhill J."/>
            <person name="Rea M.C."/>
            <person name="O'Sullivan O."/>
            <person name="Ritari J."/>
            <person name="Douillard F.P."/>
            <person name="Paul Ross R."/>
            <person name="Yang R."/>
            <person name="Briner A.E."/>
            <person name="Felis G.E."/>
            <person name="de Vos W.M."/>
            <person name="Barrangou R."/>
            <person name="Klaenhammer T.R."/>
            <person name="Caufield P.W."/>
            <person name="Cui Y."/>
            <person name="Zhang H."/>
            <person name="O'Toole P.W."/>
        </authorList>
    </citation>
    <scope>NUCLEOTIDE SEQUENCE [LARGE SCALE GENOMIC DNA]</scope>
    <source>
        <strain evidence="4 5">DSM 21115</strain>
    </source>
</reference>
<comment type="caution">
    <text evidence="4">The sequence shown here is derived from an EMBL/GenBank/DDBJ whole genome shotgun (WGS) entry which is preliminary data.</text>
</comment>
<dbReference type="Proteomes" id="UP000050920">
    <property type="component" value="Unassembled WGS sequence"/>
</dbReference>
<dbReference type="SMART" id="SM00910">
    <property type="entry name" value="HIRAN"/>
    <property type="match status" value="1"/>
</dbReference>
<evidence type="ECO:0000313" key="4">
    <source>
        <dbReference type="EMBL" id="KRO28807.1"/>
    </source>
</evidence>